<dbReference type="PROSITE" id="PS50044">
    <property type="entry name" value="SIGMA54_3"/>
    <property type="match status" value="1"/>
</dbReference>
<dbReference type="InterPro" id="IPR038709">
    <property type="entry name" value="RpoN_core-bd_sf"/>
</dbReference>
<keyword evidence="4" id="KW-0548">Nucleotidyltransferase</keyword>
<feature type="domain" description="RNA polymerase sigma factor 54 core-binding" evidence="10">
    <location>
        <begin position="71"/>
        <end position="256"/>
    </location>
</feature>
<dbReference type="Gene3D" id="1.10.10.60">
    <property type="entry name" value="Homeodomain-like"/>
    <property type="match status" value="1"/>
</dbReference>
<dbReference type="PANTHER" id="PTHR32248:SF4">
    <property type="entry name" value="RNA POLYMERASE SIGMA-54 FACTOR"/>
    <property type="match status" value="1"/>
</dbReference>
<comment type="caution">
    <text evidence="11">The sequence shown here is derived from an EMBL/GenBank/DDBJ whole genome shotgun (WGS) entry which is preliminary data.</text>
</comment>
<accession>A0ABV7A2U7</accession>
<keyword evidence="2" id="KW-0240">DNA-directed RNA polymerase</keyword>
<sequence>MEPRLIQEQRLEWKMNQSLLQSLQILQFSSVELIDYIKEVSKENPLIEEVNFDYDISRYKAGNTDDFSIGEINQAEETMYDQLRNQLYTLNVRKELIPVIEFGIDSLNEDGYLDIDVDIWSEKLEIPRETAEEALGKIQQLDPPGIGARTLGECIVLQLRQKESYQPFVEELLAEHLVWVAEENSKDIAEHYSVSIEEAAGIIEQIKSCHPKPGHLLETRQPDYIIPEASIYKEAGTWKISFFKWNSPDIKVNNGYMEGAELDKEAASYLREKYKQIDWLKQAISYRTNTLEQIIHVIVEKQYMYFEHGAFMLRPLTLREIAEEVGVHISTVSRAINNKYVQTNQGVFPIKFFLQSGIRQSNGKQTSSFAVKKMIQEFVQHEDKAKPLSDESIRRKLEDEFNISVARRTVMKYRKQLKIPSSVKRKERKENG</sequence>
<dbReference type="Pfam" id="PF04552">
    <property type="entry name" value="Sigma54_DBD"/>
    <property type="match status" value="1"/>
</dbReference>
<dbReference type="Gene3D" id="1.10.260.40">
    <property type="entry name" value="lambda repressor-like DNA-binding domains"/>
    <property type="match status" value="1"/>
</dbReference>
<keyword evidence="12" id="KW-1185">Reference proteome</keyword>
<evidence type="ECO:0000256" key="5">
    <source>
        <dbReference type="ARBA" id="ARBA00023015"/>
    </source>
</evidence>
<dbReference type="Proteomes" id="UP001595387">
    <property type="component" value="Unassembled WGS sequence"/>
</dbReference>
<keyword evidence="6" id="KW-0731">Sigma factor</keyword>
<evidence type="ECO:0000313" key="12">
    <source>
        <dbReference type="Proteomes" id="UP001595387"/>
    </source>
</evidence>
<evidence type="ECO:0000256" key="1">
    <source>
        <dbReference type="ARBA" id="ARBA00008798"/>
    </source>
</evidence>
<organism evidence="11 12">
    <name type="scientific">Virgibacillus sediminis</name>
    <dbReference type="NCBI Taxonomy" id="202260"/>
    <lineage>
        <taxon>Bacteria</taxon>
        <taxon>Bacillati</taxon>
        <taxon>Bacillota</taxon>
        <taxon>Bacilli</taxon>
        <taxon>Bacillales</taxon>
        <taxon>Bacillaceae</taxon>
        <taxon>Virgibacillus</taxon>
    </lineage>
</organism>
<comment type="similarity">
    <text evidence="1">Belongs to the sigma-54 factor family.</text>
</comment>
<protein>
    <submittedName>
        <fullName evidence="11">RNA polymerase factor sigma-54</fullName>
    </submittedName>
</protein>
<dbReference type="EMBL" id="JBHRRZ010000003">
    <property type="protein sequence ID" value="MFC2947219.1"/>
    <property type="molecule type" value="Genomic_DNA"/>
</dbReference>
<evidence type="ECO:0000256" key="6">
    <source>
        <dbReference type="ARBA" id="ARBA00023082"/>
    </source>
</evidence>
<dbReference type="InterPro" id="IPR007046">
    <property type="entry name" value="RNA_pol_sigma_54_core-bd"/>
</dbReference>
<reference evidence="12" key="1">
    <citation type="journal article" date="2019" name="Int. J. Syst. Evol. Microbiol.">
        <title>The Global Catalogue of Microorganisms (GCM) 10K type strain sequencing project: providing services to taxonomists for standard genome sequencing and annotation.</title>
        <authorList>
            <consortium name="The Broad Institute Genomics Platform"/>
            <consortium name="The Broad Institute Genome Sequencing Center for Infectious Disease"/>
            <person name="Wu L."/>
            <person name="Ma J."/>
        </authorList>
    </citation>
    <scope>NUCLEOTIDE SEQUENCE [LARGE SCALE GENOMIC DNA]</scope>
    <source>
        <strain evidence="12">KCTC 13193</strain>
    </source>
</reference>
<dbReference type="Pfam" id="PF00309">
    <property type="entry name" value="Sigma54_AID"/>
    <property type="match status" value="1"/>
</dbReference>
<dbReference type="PRINTS" id="PR00045">
    <property type="entry name" value="SIGMA54FCT"/>
</dbReference>
<evidence type="ECO:0000259" key="10">
    <source>
        <dbReference type="Pfam" id="PF04963"/>
    </source>
</evidence>
<dbReference type="PIRSF" id="PIRSF000774">
    <property type="entry name" value="RpoN"/>
    <property type="match status" value="1"/>
</dbReference>
<dbReference type="RefSeq" id="WP_390302409.1">
    <property type="nucleotide sequence ID" value="NZ_JBHRRZ010000003.1"/>
</dbReference>
<name>A0ABV7A2U7_9BACI</name>
<dbReference type="Gene3D" id="1.10.10.1330">
    <property type="entry name" value="RNA polymerase sigma-54 factor, core-binding domain"/>
    <property type="match status" value="1"/>
</dbReference>
<proteinExistence type="inferred from homology"/>
<evidence type="ECO:0000256" key="7">
    <source>
        <dbReference type="ARBA" id="ARBA00023125"/>
    </source>
</evidence>
<dbReference type="NCBIfam" id="TIGR02395">
    <property type="entry name" value="rpoN_sigma"/>
    <property type="match status" value="1"/>
</dbReference>
<keyword evidence="7" id="KW-0238">DNA-binding</keyword>
<evidence type="ECO:0000256" key="8">
    <source>
        <dbReference type="ARBA" id="ARBA00023163"/>
    </source>
</evidence>
<dbReference type="PROSITE" id="PS00717">
    <property type="entry name" value="SIGMA54_1"/>
    <property type="match status" value="1"/>
</dbReference>
<dbReference type="InterPro" id="IPR010982">
    <property type="entry name" value="Lambda_DNA-bd_dom_sf"/>
</dbReference>
<evidence type="ECO:0000256" key="2">
    <source>
        <dbReference type="ARBA" id="ARBA00022478"/>
    </source>
</evidence>
<feature type="domain" description="RNA polymerase sigma factor 54 DNA-binding" evidence="9">
    <location>
        <begin position="268"/>
        <end position="426"/>
    </location>
</feature>
<dbReference type="Pfam" id="PF04963">
    <property type="entry name" value="Sigma54_CBD"/>
    <property type="match status" value="1"/>
</dbReference>
<keyword evidence="8" id="KW-0804">Transcription</keyword>
<evidence type="ECO:0000259" key="9">
    <source>
        <dbReference type="Pfam" id="PF04552"/>
    </source>
</evidence>
<evidence type="ECO:0000313" key="11">
    <source>
        <dbReference type="EMBL" id="MFC2947219.1"/>
    </source>
</evidence>
<keyword evidence="5" id="KW-0805">Transcription regulation</keyword>
<dbReference type="InterPro" id="IPR007634">
    <property type="entry name" value="RNA_pol_sigma_54_DNA-bd"/>
</dbReference>
<evidence type="ECO:0000256" key="3">
    <source>
        <dbReference type="ARBA" id="ARBA00022679"/>
    </source>
</evidence>
<evidence type="ECO:0000256" key="4">
    <source>
        <dbReference type="ARBA" id="ARBA00022695"/>
    </source>
</evidence>
<gene>
    <name evidence="11" type="primary">rpoN</name>
    <name evidence="11" type="ORF">ACFODW_02410</name>
</gene>
<dbReference type="PANTHER" id="PTHR32248">
    <property type="entry name" value="RNA POLYMERASE SIGMA-54 FACTOR"/>
    <property type="match status" value="1"/>
</dbReference>
<keyword evidence="3" id="KW-0808">Transferase</keyword>
<dbReference type="InterPro" id="IPR000394">
    <property type="entry name" value="RNA_pol_sigma_54"/>
</dbReference>